<organism evidence="4 5">
    <name type="scientific">Roseateles oligotrophus</name>
    <dbReference type="NCBI Taxonomy" id="1769250"/>
    <lineage>
        <taxon>Bacteria</taxon>
        <taxon>Pseudomonadati</taxon>
        <taxon>Pseudomonadota</taxon>
        <taxon>Betaproteobacteria</taxon>
        <taxon>Burkholderiales</taxon>
        <taxon>Sphaerotilaceae</taxon>
        <taxon>Roseateles</taxon>
    </lineage>
</organism>
<evidence type="ECO:0000313" key="5">
    <source>
        <dbReference type="Proteomes" id="UP001209701"/>
    </source>
</evidence>
<dbReference type="Gene3D" id="3.30.70.270">
    <property type="match status" value="1"/>
</dbReference>
<dbReference type="PANTHER" id="PTHR45138:SF9">
    <property type="entry name" value="DIGUANYLATE CYCLASE DGCM-RELATED"/>
    <property type="match status" value="1"/>
</dbReference>
<accession>A0ABT2YJW6</accession>
<dbReference type="Pfam" id="PF07495">
    <property type="entry name" value="Y_Y_Y"/>
    <property type="match status" value="1"/>
</dbReference>
<dbReference type="InterPro" id="IPR015943">
    <property type="entry name" value="WD40/YVTN_repeat-like_dom_sf"/>
</dbReference>
<dbReference type="InterPro" id="IPR043128">
    <property type="entry name" value="Rev_trsase/Diguanyl_cyclase"/>
</dbReference>
<protein>
    <recommendedName>
        <fullName evidence="1">diguanylate cyclase</fullName>
        <ecNumber evidence="1">2.7.7.65</ecNumber>
    </recommendedName>
</protein>
<keyword evidence="4" id="KW-0808">Transferase</keyword>
<name>A0ABT2YJW6_9BURK</name>
<dbReference type="InterPro" id="IPR011123">
    <property type="entry name" value="Y_Y_Y"/>
</dbReference>
<keyword evidence="4" id="KW-0548">Nucleotidyltransferase</keyword>
<dbReference type="InterPro" id="IPR000160">
    <property type="entry name" value="GGDEF_dom"/>
</dbReference>
<reference evidence="4 5" key="1">
    <citation type="submission" date="2021-11" db="EMBL/GenBank/DDBJ databases">
        <authorList>
            <person name="Liang Q."/>
            <person name="Mou H."/>
            <person name="Liu Z."/>
        </authorList>
    </citation>
    <scope>NUCLEOTIDE SEQUENCE [LARGE SCALE GENOMIC DNA]</scope>
    <source>
        <strain evidence="4 5">CHU3</strain>
    </source>
</reference>
<dbReference type="NCBIfam" id="TIGR00254">
    <property type="entry name" value="GGDEF"/>
    <property type="match status" value="1"/>
</dbReference>
<dbReference type="Pfam" id="PF07494">
    <property type="entry name" value="Reg_prop"/>
    <property type="match status" value="4"/>
</dbReference>
<dbReference type="InterPro" id="IPR050469">
    <property type="entry name" value="Diguanylate_Cyclase"/>
</dbReference>
<dbReference type="GO" id="GO:0052621">
    <property type="term" value="F:diguanylate cyclase activity"/>
    <property type="evidence" value="ECO:0007669"/>
    <property type="project" value="UniProtKB-EC"/>
</dbReference>
<proteinExistence type="predicted"/>
<sequence length="1086" mass="118001">MPANIGTMLLRLLHLFLLVCLAMPVAAVQGSLVEPRFESVGAEAISHGVVATLVQDRQQFLWIGTPTGLFRYDGYQFRTIGQDKLGFARALLAGRDGRLWIGTESAGLAVLDTQTEQLSFHRSDADSQPAGKRGSAPTIRALAEDRDGAIWVGSVGGGLERFDPAKGVFTRFRHSAAAGSLPDDRVQALLLASNGDLWVGSWAGLSRRSRGQDHFETVFSDPSDVGGLLNKNVTGLYEAADGRIWVGTREGDLLIIDPLTKKGLRVQPAAELEGKTGVARGEVLSLVATPSGQMWVGTVAGLEIYDARDGRALRRLRHDIRQSSGLVGNDVRAILLDKQGWVWLGGYGLGLQRHNLGNRSFELRAGDHLSGHRFEEANVRSLLQLDNGEVWAGTDSTGVLVLDQHLQVTASLRPALDGKLRPSSRVGALAQGPDGTVWLSDDAGLYQFDRARRQLRQLPPISGYVRRLWAAPDGSLWLGTTDGLFVMRPGEAAPQRVRRVGGGDLSGSINAIVGAADGGVWVGAEKGLFYVASGSAELLAVAMHSDPQRAHSAVIGLLLGRHQQQKTLWVDTSSAGLHRLSQWDGHQAEFENISERFGMVGRAFGANLLEDERGRIWTHQHIYDPHKQRLDELTPADGAEFGTGWFRSYVQLSDGRMLFGASKGLLLANPGAFERWDFAPPLVMSELRIGGQRKAPGLGANGLRLTPAQRSFSVEFAALDYSKPARNQYRYRLEGFDADWIETGADLRVASYSNLDPGHYLLRVRGSNRVGDWSPHELSLGVEVLPAWWQTWWARALAAALMLALIYAVVRLRTGLLLRQQLALEKRVDERTAELHALSLALQQKSQALEEASLTDPLTGLRNRRFLAQQIEGDVALALRAHAGQLSDPLPLGRLQPPADDADLIFFLLDIDHFKQINDMYGHAAGDAVLMQMRERLQSVFRAGDYLVRWGGEEFLIVARGTSRAHAAELAERARAMVADHPFVLDGGQLLQRTCSVGFAAFPLAPQHLDALGWTAVVDIADAALYAVKRAGRNACMGVLSAQAASPEALRQAAHRPLADWLASGELQMAGSSHDVGAVLAAAKSA</sequence>
<dbReference type="InterPro" id="IPR029787">
    <property type="entry name" value="Nucleotide_cyclase"/>
</dbReference>
<dbReference type="SUPFAM" id="SSF55073">
    <property type="entry name" value="Nucleotide cyclase"/>
    <property type="match status" value="1"/>
</dbReference>
<dbReference type="InterPro" id="IPR011110">
    <property type="entry name" value="Reg_prop"/>
</dbReference>
<dbReference type="Gene3D" id="2.130.10.10">
    <property type="entry name" value="YVTN repeat-like/Quinoprotein amine dehydrogenase"/>
    <property type="match status" value="3"/>
</dbReference>
<evidence type="ECO:0000313" key="4">
    <source>
        <dbReference type="EMBL" id="MCV2370354.1"/>
    </source>
</evidence>
<dbReference type="EMBL" id="JAJIRN010000009">
    <property type="protein sequence ID" value="MCV2370354.1"/>
    <property type="molecule type" value="Genomic_DNA"/>
</dbReference>
<evidence type="ECO:0000256" key="1">
    <source>
        <dbReference type="ARBA" id="ARBA00012528"/>
    </source>
</evidence>
<gene>
    <name evidence="4" type="ORF">LNV07_19925</name>
</gene>
<dbReference type="RefSeq" id="WP_263572940.1">
    <property type="nucleotide sequence ID" value="NZ_JAJIRN010000009.1"/>
</dbReference>
<dbReference type="Proteomes" id="UP001209701">
    <property type="component" value="Unassembled WGS sequence"/>
</dbReference>
<dbReference type="PANTHER" id="PTHR45138">
    <property type="entry name" value="REGULATORY COMPONENTS OF SENSORY TRANSDUCTION SYSTEM"/>
    <property type="match status" value="1"/>
</dbReference>
<dbReference type="SUPFAM" id="SSF63829">
    <property type="entry name" value="Calcium-dependent phosphotriesterase"/>
    <property type="match status" value="2"/>
</dbReference>
<feature type="domain" description="GGDEF" evidence="3">
    <location>
        <begin position="902"/>
        <end position="1041"/>
    </location>
</feature>
<comment type="catalytic activity">
    <reaction evidence="2">
        <text>2 GTP = 3',3'-c-di-GMP + 2 diphosphate</text>
        <dbReference type="Rhea" id="RHEA:24898"/>
        <dbReference type="ChEBI" id="CHEBI:33019"/>
        <dbReference type="ChEBI" id="CHEBI:37565"/>
        <dbReference type="ChEBI" id="CHEBI:58805"/>
        <dbReference type="EC" id="2.7.7.65"/>
    </reaction>
</comment>
<dbReference type="SMART" id="SM00267">
    <property type="entry name" value="GGDEF"/>
    <property type="match status" value="1"/>
</dbReference>
<evidence type="ECO:0000256" key="2">
    <source>
        <dbReference type="ARBA" id="ARBA00034247"/>
    </source>
</evidence>
<dbReference type="InterPro" id="IPR013783">
    <property type="entry name" value="Ig-like_fold"/>
</dbReference>
<evidence type="ECO:0000259" key="3">
    <source>
        <dbReference type="PROSITE" id="PS50887"/>
    </source>
</evidence>
<dbReference type="EC" id="2.7.7.65" evidence="1"/>
<dbReference type="Gene3D" id="2.60.40.10">
    <property type="entry name" value="Immunoglobulins"/>
    <property type="match status" value="1"/>
</dbReference>
<keyword evidence="5" id="KW-1185">Reference proteome</keyword>
<dbReference type="CDD" id="cd01949">
    <property type="entry name" value="GGDEF"/>
    <property type="match status" value="1"/>
</dbReference>
<dbReference type="Pfam" id="PF00990">
    <property type="entry name" value="GGDEF"/>
    <property type="match status" value="1"/>
</dbReference>
<dbReference type="PROSITE" id="PS50887">
    <property type="entry name" value="GGDEF"/>
    <property type="match status" value="1"/>
</dbReference>
<comment type="caution">
    <text evidence="4">The sequence shown here is derived from an EMBL/GenBank/DDBJ whole genome shotgun (WGS) entry which is preliminary data.</text>
</comment>